<dbReference type="SUPFAM" id="SSF55620">
    <property type="entry name" value="Tetrahydrobiopterin biosynthesis enzymes-like"/>
    <property type="match status" value="1"/>
</dbReference>
<dbReference type="InterPro" id="IPR038418">
    <property type="entry name" value="6-PTP_synth/QueD_sf"/>
</dbReference>
<evidence type="ECO:0000313" key="2">
    <source>
        <dbReference type="Proteomes" id="UP000187209"/>
    </source>
</evidence>
<dbReference type="AlphaFoldDB" id="A0A1R2CUD2"/>
<name>A0A1R2CUD2_9CILI</name>
<accession>A0A1R2CUD2</accession>
<comment type="caution">
    <text evidence="1">The sequence shown here is derived from an EMBL/GenBank/DDBJ whole genome shotgun (WGS) entry which is preliminary data.</text>
</comment>
<keyword evidence="2" id="KW-1185">Reference proteome</keyword>
<protein>
    <submittedName>
        <fullName evidence="1">Uncharacterized protein</fullName>
    </submittedName>
</protein>
<organism evidence="1 2">
    <name type="scientific">Stentor coeruleus</name>
    <dbReference type="NCBI Taxonomy" id="5963"/>
    <lineage>
        <taxon>Eukaryota</taxon>
        <taxon>Sar</taxon>
        <taxon>Alveolata</taxon>
        <taxon>Ciliophora</taxon>
        <taxon>Postciliodesmatophora</taxon>
        <taxon>Heterotrichea</taxon>
        <taxon>Heterotrichida</taxon>
        <taxon>Stentoridae</taxon>
        <taxon>Stentor</taxon>
    </lineage>
</organism>
<gene>
    <name evidence="1" type="ORF">SteCoe_4624</name>
</gene>
<evidence type="ECO:0000313" key="1">
    <source>
        <dbReference type="EMBL" id="OMJ92614.1"/>
    </source>
</evidence>
<dbReference type="Gene3D" id="3.30.479.10">
    <property type="entry name" value="6-pyruvoyl tetrahydropterin synthase/QueD"/>
    <property type="match status" value="1"/>
</dbReference>
<dbReference type="Proteomes" id="UP000187209">
    <property type="component" value="Unassembled WGS sequence"/>
</dbReference>
<reference evidence="1 2" key="1">
    <citation type="submission" date="2016-11" db="EMBL/GenBank/DDBJ databases">
        <title>The macronuclear genome of Stentor coeruleus: a giant cell with tiny introns.</title>
        <authorList>
            <person name="Slabodnick M."/>
            <person name="Ruby J.G."/>
            <person name="Reiff S.B."/>
            <person name="Swart E.C."/>
            <person name="Gosai S."/>
            <person name="Prabakaran S."/>
            <person name="Witkowska E."/>
            <person name="Larue G.E."/>
            <person name="Fisher S."/>
            <person name="Freeman R.M."/>
            <person name="Gunawardena J."/>
            <person name="Chu W."/>
            <person name="Stover N.A."/>
            <person name="Gregory B.D."/>
            <person name="Nowacki M."/>
            <person name="Derisi J."/>
            <person name="Roy S.W."/>
            <person name="Marshall W.F."/>
            <person name="Sood P."/>
        </authorList>
    </citation>
    <scope>NUCLEOTIDE SEQUENCE [LARGE SCALE GENOMIC DNA]</scope>
    <source>
        <strain evidence="1">WM001</strain>
    </source>
</reference>
<proteinExistence type="predicted"/>
<sequence>MISKIAIKIFHSQSRLDILEFASEPNEYKFLSPVTYFLGLEIIGTELPDSGILMDLGICKIKLKNIIKKLTGKIFIGTQDSSIEIEAYEDSFRVRFEDRVYYEFPKELCYLIDCKNVNKKEICKVVGTEMRKNIDFEREVKGLLQFRVFISNDRDCGKAEFKIKFI</sequence>
<dbReference type="EMBL" id="MPUH01000058">
    <property type="protein sequence ID" value="OMJ92614.1"/>
    <property type="molecule type" value="Genomic_DNA"/>
</dbReference>